<dbReference type="EMBL" id="MPTC01000001">
    <property type="protein sequence ID" value="OMD44041.1"/>
    <property type="molecule type" value="Genomic_DNA"/>
</dbReference>
<accession>A0A1R0Y9Q3</accession>
<protein>
    <submittedName>
        <fullName evidence="1">Uncharacterized protein</fullName>
    </submittedName>
</protein>
<evidence type="ECO:0000313" key="1">
    <source>
        <dbReference type="EMBL" id="OMD44041.1"/>
    </source>
</evidence>
<gene>
    <name evidence="1" type="ORF">BSK52_00375</name>
</gene>
<name>A0A1R0Y9Q3_9BACL</name>
<evidence type="ECO:0000313" key="2">
    <source>
        <dbReference type="Proteomes" id="UP000187439"/>
    </source>
</evidence>
<dbReference type="Proteomes" id="UP000187439">
    <property type="component" value="Unassembled WGS sequence"/>
</dbReference>
<sequence>MEEDSVENNQEDELVMTKEKSNVIRGRFRLGENAFPSSREKTERIMKEVEELNNKWTKIRENQLESPEGKIRGSFDG</sequence>
<dbReference type="AlphaFoldDB" id="A0A1R0Y9Q3"/>
<comment type="caution">
    <text evidence="1">The sequence shown here is derived from an EMBL/GenBank/DDBJ whole genome shotgun (WGS) entry which is preliminary data.</text>
</comment>
<organism evidence="1 2">
    <name type="scientific">Paenibacillus odorifer</name>
    <dbReference type="NCBI Taxonomy" id="189426"/>
    <lineage>
        <taxon>Bacteria</taxon>
        <taxon>Bacillati</taxon>
        <taxon>Bacillota</taxon>
        <taxon>Bacilli</taxon>
        <taxon>Bacillales</taxon>
        <taxon>Paenibacillaceae</taxon>
        <taxon>Paenibacillus</taxon>
    </lineage>
</organism>
<proteinExistence type="predicted"/>
<reference evidence="1 2" key="1">
    <citation type="submission" date="2016-10" db="EMBL/GenBank/DDBJ databases">
        <title>Paenibacillus species isolates.</title>
        <authorList>
            <person name="Beno S.M."/>
        </authorList>
    </citation>
    <scope>NUCLEOTIDE SEQUENCE [LARGE SCALE GENOMIC DNA]</scope>
    <source>
        <strain evidence="1 2">FSL H7-0710</strain>
    </source>
</reference>